<keyword evidence="2" id="KW-1185">Reference proteome</keyword>
<accession>A0AAD8NDN7</accession>
<evidence type="ECO:0000313" key="2">
    <source>
        <dbReference type="Proteomes" id="UP001229421"/>
    </source>
</evidence>
<organism evidence="1 2">
    <name type="scientific">Tagetes erecta</name>
    <name type="common">African marigold</name>
    <dbReference type="NCBI Taxonomy" id="13708"/>
    <lineage>
        <taxon>Eukaryota</taxon>
        <taxon>Viridiplantae</taxon>
        <taxon>Streptophyta</taxon>
        <taxon>Embryophyta</taxon>
        <taxon>Tracheophyta</taxon>
        <taxon>Spermatophyta</taxon>
        <taxon>Magnoliopsida</taxon>
        <taxon>eudicotyledons</taxon>
        <taxon>Gunneridae</taxon>
        <taxon>Pentapetalae</taxon>
        <taxon>asterids</taxon>
        <taxon>campanulids</taxon>
        <taxon>Asterales</taxon>
        <taxon>Asteraceae</taxon>
        <taxon>Asteroideae</taxon>
        <taxon>Heliantheae alliance</taxon>
        <taxon>Tageteae</taxon>
        <taxon>Tagetes</taxon>
    </lineage>
</organism>
<reference evidence="1" key="1">
    <citation type="journal article" date="2023" name="bioRxiv">
        <title>Improved chromosome-level genome assembly for marigold (Tagetes erecta).</title>
        <authorList>
            <person name="Jiang F."/>
            <person name="Yuan L."/>
            <person name="Wang S."/>
            <person name="Wang H."/>
            <person name="Xu D."/>
            <person name="Wang A."/>
            <person name="Fan W."/>
        </authorList>
    </citation>
    <scope>NUCLEOTIDE SEQUENCE</scope>
    <source>
        <strain evidence="1">WSJ</strain>
        <tissue evidence="1">Leaf</tissue>
    </source>
</reference>
<evidence type="ECO:0000313" key="1">
    <source>
        <dbReference type="EMBL" id="KAK1406144.1"/>
    </source>
</evidence>
<dbReference type="AlphaFoldDB" id="A0AAD8NDN7"/>
<protein>
    <submittedName>
        <fullName evidence="1">Uncharacterized protein</fullName>
    </submittedName>
</protein>
<dbReference type="Proteomes" id="UP001229421">
    <property type="component" value="Unassembled WGS sequence"/>
</dbReference>
<name>A0AAD8NDN7_TARER</name>
<proteinExistence type="predicted"/>
<sequence length="87" mass="9879">MLAIQTTVYSISQVVFVYQSWKSERAIWKALDVLNTRAIKFYITGGASCWAGYSEPAIGCRISSRYVVRCKGVNRKQMKHKPPAHLL</sequence>
<gene>
    <name evidence="1" type="ORF">QVD17_41431</name>
</gene>
<dbReference type="EMBL" id="JAUHHV010000012">
    <property type="protein sequence ID" value="KAK1406144.1"/>
    <property type="molecule type" value="Genomic_DNA"/>
</dbReference>
<comment type="caution">
    <text evidence="1">The sequence shown here is derived from an EMBL/GenBank/DDBJ whole genome shotgun (WGS) entry which is preliminary data.</text>
</comment>